<evidence type="ECO:0000313" key="8">
    <source>
        <dbReference type="EMBL" id="CEO58291.1"/>
    </source>
</evidence>
<name>A0A0F7VCE6_PENBI</name>
<evidence type="ECO:0000256" key="1">
    <source>
        <dbReference type="ARBA" id="ARBA00001954"/>
    </source>
</evidence>
<dbReference type="SUPFAM" id="SSF51197">
    <property type="entry name" value="Clavaminate synthase-like"/>
    <property type="match status" value="1"/>
</dbReference>
<dbReference type="InterPro" id="IPR003819">
    <property type="entry name" value="TauD/TfdA-like"/>
</dbReference>
<dbReference type="AlphaFoldDB" id="A0A0F7VCE6"/>
<dbReference type="GO" id="GO:0046872">
    <property type="term" value="F:metal ion binding"/>
    <property type="evidence" value="ECO:0007669"/>
    <property type="project" value="UniProtKB-KW"/>
</dbReference>
<keyword evidence="6" id="KW-0408">Iron</keyword>
<evidence type="ECO:0000256" key="6">
    <source>
        <dbReference type="ARBA" id="ARBA00023004"/>
    </source>
</evidence>
<evidence type="ECO:0000313" key="9">
    <source>
        <dbReference type="Proteomes" id="UP000042958"/>
    </source>
</evidence>
<dbReference type="PANTHER" id="PTHR30468:SF28">
    <property type="entry name" value="ALPHA-KETOGLUTARATE-DEPENDENT TAURINE DIOXYGENASE (AFU_ORTHOLOGUE AFUA_8G02210)-RELATED"/>
    <property type="match status" value="1"/>
</dbReference>
<dbReference type="PANTHER" id="PTHR30468">
    <property type="entry name" value="ALPHA-KETOGLUTARATE-DEPENDENT SULFONATE DIOXYGENASE"/>
    <property type="match status" value="1"/>
</dbReference>
<keyword evidence="9" id="KW-1185">Reference proteome</keyword>
<gene>
    <name evidence="8" type="ORF">PMG11_03022</name>
</gene>
<accession>A0A0F7VCE6</accession>
<comment type="cofactor">
    <cofactor evidence="1">
        <name>Fe(2+)</name>
        <dbReference type="ChEBI" id="CHEBI:29033"/>
    </cofactor>
</comment>
<organism evidence="8 9">
    <name type="scientific">Penicillium brasilianum</name>
    <dbReference type="NCBI Taxonomy" id="104259"/>
    <lineage>
        <taxon>Eukaryota</taxon>
        <taxon>Fungi</taxon>
        <taxon>Dikarya</taxon>
        <taxon>Ascomycota</taxon>
        <taxon>Pezizomycotina</taxon>
        <taxon>Eurotiomycetes</taxon>
        <taxon>Eurotiomycetidae</taxon>
        <taxon>Eurotiales</taxon>
        <taxon>Aspergillaceae</taxon>
        <taxon>Penicillium</taxon>
    </lineage>
</organism>
<reference evidence="9" key="1">
    <citation type="journal article" date="2015" name="Genome Announc.">
        <title>Draft genome sequence of the fungus Penicillium brasilianum MG11.</title>
        <authorList>
            <person name="Horn F."/>
            <person name="Linde J."/>
            <person name="Mattern D.J."/>
            <person name="Walther G."/>
            <person name="Guthke R."/>
            <person name="Brakhage A.A."/>
            <person name="Valiante V."/>
        </authorList>
    </citation>
    <scope>NUCLEOTIDE SEQUENCE [LARGE SCALE GENOMIC DNA]</scope>
    <source>
        <strain evidence="9">MG11</strain>
    </source>
</reference>
<dbReference type="InterPro" id="IPR042098">
    <property type="entry name" value="TauD-like_sf"/>
</dbReference>
<evidence type="ECO:0000259" key="7">
    <source>
        <dbReference type="Pfam" id="PF02668"/>
    </source>
</evidence>
<dbReference type="OrthoDB" id="10257314at2759"/>
<keyword evidence="4" id="KW-0223">Dioxygenase</keyword>
<dbReference type="InterPro" id="IPR051323">
    <property type="entry name" value="AtsK-like"/>
</dbReference>
<evidence type="ECO:0000256" key="4">
    <source>
        <dbReference type="ARBA" id="ARBA00022964"/>
    </source>
</evidence>
<sequence length="377" mass="41612">MAPSIAEGFTAEAVVPAKVDPQASVSKPKVRRIIEEEGGKSTATYPHYLPVWDHGEKYPPLEPFTHLDHGKDADPSLKDLLPAGSQIKKLTPTIGSEVTGVQLSKLTAAGKDQLALLVAQRKVVAFRDQDFADLPIQEALDFGGYFGRHHIHPTSGAPEGYPEIHLVHRNNNAWEYDEYLAAKNSSVSWHSDVTYEQQPPGTTFLYLLDGPEVGGDTIFVNQAEAYNRLSPAIKERLHGLKAVHSGFEQAENSLKRGGVDRRDPVKNEHPIVRTHPVTGEKALFVNAGFTRSIVGLKTEESEALLGFLLAHVGRGIDYQARIRWAPKTVVIWDNRVTAHSAIIDWTTGERRHLARITPQAERPFETPYVPNADKVGA</sequence>
<evidence type="ECO:0000256" key="3">
    <source>
        <dbReference type="ARBA" id="ARBA00022723"/>
    </source>
</evidence>
<keyword evidence="3" id="KW-0479">Metal-binding</keyword>
<proteinExistence type="inferred from homology"/>
<keyword evidence="5" id="KW-0560">Oxidoreductase</keyword>
<evidence type="ECO:0000256" key="2">
    <source>
        <dbReference type="ARBA" id="ARBA00005896"/>
    </source>
</evidence>
<dbReference type="Gene3D" id="3.60.130.10">
    <property type="entry name" value="Clavaminate synthase-like"/>
    <property type="match status" value="1"/>
</dbReference>
<feature type="domain" description="TauD/TfdA-like" evidence="7">
    <location>
        <begin position="86"/>
        <end position="357"/>
    </location>
</feature>
<dbReference type="GO" id="GO:0005737">
    <property type="term" value="C:cytoplasm"/>
    <property type="evidence" value="ECO:0007669"/>
    <property type="project" value="TreeGrafter"/>
</dbReference>
<dbReference type="STRING" id="104259.A0A0F7VCE6"/>
<dbReference type="EMBL" id="CDHK01000003">
    <property type="protein sequence ID" value="CEO58291.1"/>
    <property type="molecule type" value="Genomic_DNA"/>
</dbReference>
<dbReference type="Proteomes" id="UP000042958">
    <property type="component" value="Unassembled WGS sequence"/>
</dbReference>
<dbReference type="Pfam" id="PF02668">
    <property type="entry name" value="TauD"/>
    <property type="match status" value="1"/>
</dbReference>
<protein>
    <submittedName>
        <fullName evidence="8">Putative Clavaminate synthase-like protein</fullName>
    </submittedName>
</protein>
<evidence type="ECO:0000256" key="5">
    <source>
        <dbReference type="ARBA" id="ARBA00023002"/>
    </source>
</evidence>
<comment type="similarity">
    <text evidence="2">Belongs to the TfdA dioxygenase family.</text>
</comment>
<dbReference type="GO" id="GO:0016706">
    <property type="term" value="F:2-oxoglutarate-dependent dioxygenase activity"/>
    <property type="evidence" value="ECO:0007669"/>
    <property type="project" value="TreeGrafter"/>
</dbReference>
<dbReference type="FunFam" id="3.60.130.10:FF:000003">
    <property type="entry name" value="Alpha-ketoglutarate-dependent taurine dioxygenase"/>
    <property type="match status" value="1"/>
</dbReference>